<dbReference type="SUPFAM" id="SSF48452">
    <property type="entry name" value="TPR-like"/>
    <property type="match status" value="1"/>
</dbReference>
<keyword evidence="2" id="KW-1185">Reference proteome</keyword>
<accession>A0A365H6L4</accession>
<evidence type="ECO:0008006" key="3">
    <source>
        <dbReference type="Google" id="ProtNLM"/>
    </source>
</evidence>
<comment type="caution">
    <text evidence="1">The sequence shown here is derived from an EMBL/GenBank/DDBJ whole genome shotgun (WGS) entry which is preliminary data.</text>
</comment>
<evidence type="ECO:0000313" key="2">
    <source>
        <dbReference type="Proteomes" id="UP000251891"/>
    </source>
</evidence>
<name>A0A365H6L4_9ACTN</name>
<gene>
    <name evidence="1" type="ORF">DPM19_13350</name>
</gene>
<sequence>MRDRRLTRGLTVEDLARLFREVASEPVRRSLPGLKDIERSIRGHESGDHAPGPRYRPLYARAFGTTETELFGDGNRALAPLCAGTPAVSVEGTGTTGDGDDMERRRLLQLAALGVGAGALGSSGEPVRQLLDRALARVSHDMEDWGVVCADHLHAIRTRPAAQAGDDLLLDLLAVRRRLDLPDAEDVTELQRATAALATLYANVLTRLGDHGSALRWWCTARRAADASGDLDLRLLVRGSEAGFGLYGQRDPETVLYLTERAERIAGSRPSVGLAKILSTRAKALSVLGRHDAAKQTLRILVDVLPDGAPNDLMPAYWTEDQYDFAESWVYSGVGDEARAGAARERVLARAGDYQYDANVRLHEALCTVVNGGVAGGMSQAATVVDALPASSQSAMITEMGKIILQAVPADDRRRPEVTEFRTLLTATVT</sequence>
<dbReference type="Proteomes" id="UP000251891">
    <property type="component" value="Unassembled WGS sequence"/>
</dbReference>
<organism evidence="1 2">
    <name type="scientific">Actinomadura craniellae</name>
    <dbReference type="NCBI Taxonomy" id="2231787"/>
    <lineage>
        <taxon>Bacteria</taxon>
        <taxon>Bacillati</taxon>
        <taxon>Actinomycetota</taxon>
        <taxon>Actinomycetes</taxon>
        <taxon>Streptosporangiales</taxon>
        <taxon>Thermomonosporaceae</taxon>
        <taxon>Actinomadura</taxon>
    </lineage>
</organism>
<dbReference type="EMBL" id="QLYX01000005">
    <property type="protein sequence ID" value="RAY14727.1"/>
    <property type="molecule type" value="Genomic_DNA"/>
</dbReference>
<evidence type="ECO:0000313" key="1">
    <source>
        <dbReference type="EMBL" id="RAY14727.1"/>
    </source>
</evidence>
<reference evidence="1 2" key="1">
    <citation type="submission" date="2018-06" db="EMBL/GenBank/DDBJ databases">
        <title>Actinomadura craniellae sp. nov. isolated from marine sponge Craniella sp.</title>
        <authorList>
            <person name="Li L."/>
            <person name="Xu Q.H."/>
            <person name="Lin H.W."/>
            <person name="Lu Y.H."/>
        </authorList>
    </citation>
    <scope>NUCLEOTIDE SEQUENCE [LARGE SCALE GENOMIC DNA]</scope>
    <source>
        <strain evidence="1 2">LHW63021</strain>
    </source>
</reference>
<dbReference type="AlphaFoldDB" id="A0A365H6L4"/>
<proteinExistence type="predicted"/>
<protein>
    <recommendedName>
        <fullName evidence="3">XRE family transcriptional regulator</fullName>
    </recommendedName>
</protein>
<dbReference type="InterPro" id="IPR011990">
    <property type="entry name" value="TPR-like_helical_dom_sf"/>
</dbReference>